<dbReference type="InterPro" id="IPR008881">
    <property type="entry name" value="Trigger_fac_ribosome-bd_bac"/>
</dbReference>
<reference evidence="14 15" key="1">
    <citation type="submission" date="2020-09" db="EMBL/GenBank/DDBJ databases">
        <title>Genome sequence of the banana aphid, Pentalonia nigronervosa Coquerel (Hemiptera: Aphididae) and its symbionts.</title>
        <authorList>
            <person name="Mathers T.C."/>
            <person name="Mugford S.T."/>
            <person name="Hogenhout S.A."/>
            <person name="Tripathi L."/>
        </authorList>
    </citation>
    <scope>NUCLEOTIDE SEQUENCE [LARGE SCALE GENOMIC DNA]</scope>
    <source>
        <strain evidence="14">Ba4</strain>
    </source>
</reference>
<comment type="subcellular location">
    <subcellularLocation>
        <location evidence="11">Cytoplasm</location>
    </subcellularLocation>
    <text evidence="11">About half TF is bound to the ribosome near the polypeptide exit tunnel while the other half is free in the cytoplasm.</text>
</comment>
<dbReference type="EMBL" id="CP061275">
    <property type="protein sequence ID" value="QNS01656.1"/>
    <property type="molecule type" value="Genomic_DNA"/>
</dbReference>
<keyword evidence="6 11" id="KW-0697">Rotamase</keyword>
<dbReference type="GO" id="GO:0043022">
    <property type="term" value="F:ribosome binding"/>
    <property type="evidence" value="ECO:0007669"/>
    <property type="project" value="TreeGrafter"/>
</dbReference>
<feature type="domain" description="Trigger factor C-terminal" evidence="13">
    <location>
        <begin position="269"/>
        <end position="408"/>
    </location>
</feature>
<dbReference type="PANTHER" id="PTHR30560">
    <property type="entry name" value="TRIGGER FACTOR CHAPERONE AND PEPTIDYL-PROLYL CIS/TRANS ISOMERASE"/>
    <property type="match status" value="1"/>
</dbReference>
<comment type="function">
    <text evidence="11">Involved in protein export. Acts as a chaperone by maintaining the newly synthesized protein in an open conformation. Functions as a peptidyl-prolyl cis-trans isomerase.</text>
</comment>
<evidence type="ECO:0000256" key="6">
    <source>
        <dbReference type="ARBA" id="ARBA00023110"/>
    </source>
</evidence>
<dbReference type="InterPro" id="IPR036611">
    <property type="entry name" value="Trigger_fac_ribosome-bd_sf"/>
</dbReference>
<dbReference type="AlphaFoldDB" id="A0A7H1AYV1"/>
<keyword evidence="11" id="KW-0963">Cytoplasm</keyword>
<dbReference type="Gene3D" id="1.10.3120.10">
    <property type="entry name" value="Trigger factor, C-terminal domain"/>
    <property type="match status" value="1"/>
</dbReference>
<evidence type="ECO:0000256" key="9">
    <source>
        <dbReference type="ARBA" id="ARBA00023306"/>
    </source>
</evidence>
<evidence type="ECO:0000259" key="13">
    <source>
        <dbReference type="Pfam" id="PF05698"/>
    </source>
</evidence>
<dbReference type="SUPFAM" id="SSF102735">
    <property type="entry name" value="Trigger factor ribosome-binding domain"/>
    <property type="match status" value="1"/>
</dbReference>
<evidence type="ECO:0000256" key="7">
    <source>
        <dbReference type="ARBA" id="ARBA00023186"/>
    </source>
</evidence>
<comment type="similarity">
    <text evidence="2 11">Belongs to the FKBP-type PPIase family. Tig subfamily.</text>
</comment>
<dbReference type="InterPro" id="IPR046357">
    <property type="entry name" value="PPIase_dom_sf"/>
</dbReference>
<dbReference type="Pfam" id="PF05698">
    <property type="entry name" value="Trigger_C"/>
    <property type="match status" value="1"/>
</dbReference>
<comment type="domain">
    <text evidence="11">Consists of 3 domains; the N-terminus binds the ribosome, the middle domain has PPIase activity, while the C-terminus has intrinsic chaperone activity on its own.</text>
</comment>
<dbReference type="EC" id="5.2.1.8" evidence="3 11"/>
<evidence type="ECO:0000256" key="5">
    <source>
        <dbReference type="ARBA" id="ARBA00022618"/>
    </source>
</evidence>
<dbReference type="GO" id="GO:0003755">
    <property type="term" value="F:peptidyl-prolyl cis-trans isomerase activity"/>
    <property type="evidence" value="ECO:0007669"/>
    <property type="project" value="UniProtKB-UniRule"/>
</dbReference>
<keyword evidence="9 11" id="KW-0131">Cell cycle</keyword>
<dbReference type="InterPro" id="IPR037041">
    <property type="entry name" value="Trigger_fac_C_sf"/>
</dbReference>
<organism evidence="14 15">
    <name type="scientific">Buchnera aphidicola</name>
    <name type="common">Pentalonia nigronervosa</name>
    <dbReference type="NCBI Taxonomy" id="1309793"/>
    <lineage>
        <taxon>Bacteria</taxon>
        <taxon>Pseudomonadati</taxon>
        <taxon>Pseudomonadota</taxon>
        <taxon>Gammaproteobacteria</taxon>
        <taxon>Enterobacterales</taxon>
        <taxon>Erwiniaceae</taxon>
        <taxon>Buchnera</taxon>
    </lineage>
</organism>
<evidence type="ECO:0000256" key="8">
    <source>
        <dbReference type="ARBA" id="ARBA00023235"/>
    </source>
</evidence>
<keyword evidence="5 11" id="KW-0132">Cell division</keyword>
<evidence type="ECO:0000256" key="3">
    <source>
        <dbReference type="ARBA" id="ARBA00013194"/>
    </source>
</evidence>
<evidence type="ECO:0000256" key="4">
    <source>
        <dbReference type="ARBA" id="ARBA00016902"/>
    </source>
</evidence>
<dbReference type="InterPro" id="IPR005215">
    <property type="entry name" value="Trig_fac"/>
</dbReference>
<dbReference type="Proteomes" id="UP000516346">
    <property type="component" value="Chromosome"/>
</dbReference>
<dbReference type="InterPro" id="IPR027304">
    <property type="entry name" value="Trigger_fact/SurA_dom_sf"/>
</dbReference>
<proteinExistence type="inferred from homology"/>
<dbReference type="GO" id="GO:0005737">
    <property type="term" value="C:cytoplasm"/>
    <property type="evidence" value="ECO:0007669"/>
    <property type="project" value="UniProtKB-SubCell"/>
</dbReference>
<protein>
    <recommendedName>
        <fullName evidence="4 11">Trigger factor</fullName>
        <shortName evidence="11">TF</shortName>
        <ecNumber evidence="3 11">5.2.1.8</ecNumber>
    </recommendedName>
    <alternativeName>
        <fullName evidence="10 11">PPIase</fullName>
    </alternativeName>
</protein>
<keyword evidence="8 11" id="KW-0413">Isomerase</keyword>
<dbReference type="GO" id="GO:0015031">
    <property type="term" value="P:protein transport"/>
    <property type="evidence" value="ECO:0007669"/>
    <property type="project" value="UniProtKB-UniRule"/>
</dbReference>
<evidence type="ECO:0000256" key="2">
    <source>
        <dbReference type="ARBA" id="ARBA00005464"/>
    </source>
</evidence>
<dbReference type="GO" id="GO:0043335">
    <property type="term" value="P:protein unfolding"/>
    <property type="evidence" value="ECO:0007669"/>
    <property type="project" value="TreeGrafter"/>
</dbReference>
<evidence type="ECO:0000256" key="1">
    <source>
        <dbReference type="ARBA" id="ARBA00000971"/>
    </source>
</evidence>
<evidence type="ECO:0000313" key="14">
    <source>
        <dbReference type="EMBL" id="QNS01656.1"/>
    </source>
</evidence>
<dbReference type="Gene3D" id="3.10.50.40">
    <property type="match status" value="1"/>
</dbReference>
<dbReference type="Pfam" id="PF05697">
    <property type="entry name" value="Trigger_N"/>
    <property type="match status" value="1"/>
</dbReference>
<dbReference type="InterPro" id="IPR008880">
    <property type="entry name" value="Trigger_fac_C"/>
</dbReference>
<evidence type="ECO:0000256" key="10">
    <source>
        <dbReference type="ARBA" id="ARBA00029986"/>
    </source>
</evidence>
<dbReference type="HAMAP" id="MF_00303">
    <property type="entry name" value="Trigger_factor_Tig"/>
    <property type="match status" value="1"/>
</dbReference>
<feature type="domain" description="Trigger factor ribosome-binding bacterial" evidence="12">
    <location>
        <begin position="1"/>
        <end position="143"/>
    </location>
</feature>
<evidence type="ECO:0000256" key="11">
    <source>
        <dbReference type="HAMAP-Rule" id="MF_00303"/>
    </source>
</evidence>
<name>A0A7H1AYV1_9GAMM</name>
<evidence type="ECO:0000313" key="15">
    <source>
        <dbReference type="Proteomes" id="UP000516346"/>
    </source>
</evidence>
<sequence>MKFFMEKNQDANHCVTINIPKTKINSIIIKKLVQIGKKINVNGFRKGRVPINIIQEKYGSTIYYDVFQKLMQKFFYKFTKKQNIKIIGNPKYRINKKQNDNTDFTYSVFYEIYPNFSMKSLKDINVVQIITKITHNDIQNIITKKQEKTKNWIQVNRLIKNNDRVTINYNLYEKYKKIEQFESKNFTFIVSKNIFLPQLEQIVINRFVNDIVFFKINFHQFHPETTLKNKDITFKIKIIKVEKEQDNNVENFLKDNITQSCYENETNILEKHVKKITTQHLKNQIIQKIIQNNPILIPPVLLQEEIQDLYNKKKEQYHKNQHNVLEKKYHENILLKAKNRLHIQIILENIITKNNLHPDENIIQSLIKKISLNYKIPSKIINLYNKNEILRNTIKDLALEIQVMHFLKKNINIKKQYWNFDKFINHNWKNEERLFI</sequence>
<dbReference type="GO" id="GO:0051301">
    <property type="term" value="P:cell division"/>
    <property type="evidence" value="ECO:0007669"/>
    <property type="project" value="UniProtKB-KW"/>
</dbReference>
<comment type="catalytic activity">
    <reaction evidence="1 11">
        <text>[protein]-peptidylproline (omega=180) = [protein]-peptidylproline (omega=0)</text>
        <dbReference type="Rhea" id="RHEA:16237"/>
        <dbReference type="Rhea" id="RHEA-COMP:10747"/>
        <dbReference type="Rhea" id="RHEA-COMP:10748"/>
        <dbReference type="ChEBI" id="CHEBI:83833"/>
        <dbReference type="ChEBI" id="CHEBI:83834"/>
        <dbReference type="EC" id="5.2.1.8"/>
    </reaction>
</comment>
<accession>A0A7H1AYV1</accession>
<keyword evidence="7 11" id="KW-0143">Chaperone</keyword>
<dbReference type="PIRSF" id="PIRSF003095">
    <property type="entry name" value="Trigger_factor"/>
    <property type="match status" value="1"/>
</dbReference>
<dbReference type="GO" id="GO:0044183">
    <property type="term" value="F:protein folding chaperone"/>
    <property type="evidence" value="ECO:0007669"/>
    <property type="project" value="TreeGrafter"/>
</dbReference>
<dbReference type="SUPFAM" id="SSF109998">
    <property type="entry name" value="Triger factor/SurA peptide-binding domain-like"/>
    <property type="match status" value="1"/>
</dbReference>
<dbReference type="PANTHER" id="PTHR30560:SF3">
    <property type="entry name" value="TRIGGER FACTOR-LIKE PROTEIN TIG, CHLOROPLASTIC"/>
    <property type="match status" value="1"/>
</dbReference>
<gene>
    <name evidence="11 14" type="primary">tig</name>
    <name evidence="14" type="ORF">ICW73_01525</name>
</gene>
<dbReference type="Gene3D" id="3.30.70.1050">
    <property type="entry name" value="Trigger factor ribosome-binding domain"/>
    <property type="match status" value="1"/>
</dbReference>
<dbReference type="NCBIfam" id="TIGR00115">
    <property type="entry name" value="tig"/>
    <property type="match status" value="1"/>
</dbReference>
<dbReference type="GO" id="GO:0051083">
    <property type="term" value="P:'de novo' cotranslational protein folding"/>
    <property type="evidence" value="ECO:0007669"/>
    <property type="project" value="TreeGrafter"/>
</dbReference>
<evidence type="ECO:0000259" key="12">
    <source>
        <dbReference type="Pfam" id="PF05697"/>
    </source>
</evidence>
<dbReference type="SUPFAM" id="SSF54534">
    <property type="entry name" value="FKBP-like"/>
    <property type="match status" value="1"/>
</dbReference>